<evidence type="ECO:0000256" key="2">
    <source>
        <dbReference type="SAM" id="Coils"/>
    </source>
</evidence>
<dbReference type="PANTHER" id="PTHR21683:SF3">
    <property type="entry name" value="CILIA AND FLAGELLA ASSOCIATED PROTEIN 100"/>
    <property type="match status" value="1"/>
</dbReference>
<dbReference type="InterPro" id="IPR025252">
    <property type="entry name" value="DUF4200"/>
</dbReference>
<feature type="compositionally biased region" description="Polar residues" evidence="3">
    <location>
        <begin position="73"/>
        <end position="84"/>
    </location>
</feature>
<gene>
    <name evidence="5" type="ORF">HAND00432_LOCUS12468</name>
</gene>
<dbReference type="InterPro" id="IPR051147">
    <property type="entry name" value="CFAP_domain-containing"/>
</dbReference>
<feature type="region of interest" description="Disordered" evidence="3">
    <location>
        <begin position="493"/>
        <end position="576"/>
    </location>
</feature>
<feature type="compositionally biased region" description="Basic and acidic residues" evidence="3">
    <location>
        <begin position="293"/>
        <end position="329"/>
    </location>
</feature>
<evidence type="ECO:0000313" key="5">
    <source>
        <dbReference type="EMBL" id="CAD8957929.1"/>
    </source>
</evidence>
<dbReference type="EMBL" id="HBFX01020524">
    <property type="protein sequence ID" value="CAD8957929.1"/>
    <property type="molecule type" value="Transcribed_RNA"/>
</dbReference>
<feature type="compositionally biased region" description="Basic and acidic residues" evidence="3">
    <location>
        <begin position="46"/>
        <end position="59"/>
    </location>
</feature>
<dbReference type="Pfam" id="PF13863">
    <property type="entry name" value="DUF4200"/>
    <property type="match status" value="1"/>
</dbReference>
<protein>
    <recommendedName>
        <fullName evidence="4">DUF4200 domain-containing protein</fullName>
    </recommendedName>
</protein>
<feature type="coiled-coil region" evidence="2">
    <location>
        <begin position="360"/>
        <end position="426"/>
    </location>
</feature>
<evidence type="ECO:0000259" key="4">
    <source>
        <dbReference type="Pfam" id="PF13863"/>
    </source>
</evidence>
<accession>A0A6U4LIC5</accession>
<keyword evidence="1 2" id="KW-0175">Coiled coil</keyword>
<feature type="domain" description="DUF4200" evidence="4">
    <location>
        <begin position="130"/>
        <end position="247"/>
    </location>
</feature>
<dbReference type="AlphaFoldDB" id="A0A6U4LIC5"/>
<dbReference type="PANTHER" id="PTHR21683">
    <property type="entry name" value="COILED-COIL DOMAIN-CONTAINING PROTEIN 42 LIKE-2-LIKE-RELATED"/>
    <property type="match status" value="1"/>
</dbReference>
<feature type="region of interest" description="Disordered" evidence="3">
    <location>
        <begin position="73"/>
        <end position="128"/>
    </location>
</feature>
<feature type="region of interest" description="Disordered" evidence="3">
    <location>
        <begin position="1"/>
        <end position="59"/>
    </location>
</feature>
<feature type="compositionally biased region" description="Basic and acidic residues" evidence="3">
    <location>
        <begin position="116"/>
        <end position="128"/>
    </location>
</feature>
<proteinExistence type="predicted"/>
<feature type="compositionally biased region" description="Basic and acidic residues" evidence="3">
    <location>
        <begin position="493"/>
        <end position="532"/>
    </location>
</feature>
<organism evidence="5">
    <name type="scientific">Hemiselmis andersenii</name>
    <name type="common">Cryptophyte alga</name>
    <dbReference type="NCBI Taxonomy" id="464988"/>
    <lineage>
        <taxon>Eukaryota</taxon>
        <taxon>Cryptophyceae</taxon>
        <taxon>Cryptomonadales</taxon>
        <taxon>Hemiselmidaceae</taxon>
        <taxon>Hemiselmis</taxon>
    </lineage>
</organism>
<dbReference type="GO" id="GO:0005856">
    <property type="term" value="C:cytoskeleton"/>
    <property type="evidence" value="ECO:0007669"/>
    <property type="project" value="UniProtKB-ARBA"/>
</dbReference>
<evidence type="ECO:0000256" key="1">
    <source>
        <dbReference type="ARBA" id="ARBA00023054"/>
    </source>
</evidence>
<feature type="region of interest" description="Disordered" evidence="3">
    <location>
        <begin position="255"/>
        <end position="347"/>
    </location>
</feature>
<sequence>MAAKERKASASGMMEGEMDASMGGGDRRADSKPSNPFKMPSDEEIFSLRDDERARKEEERRRFLTLPVHEKTTWSSRAGSTSKNVLHEDEDEALKDVDSKRKSKFGGLGSAADNAYRQERHREKENMTDFIEKKRQMFLVQMSLDTKRAEIRKLEEQAQQREEALRKSEQMLEEDSSRFELFLKMNDQKAVDAIRKAEAETKNKQDKVQEIKKLNAQIAAVKSEMAKYEESLDECKAYKQFMDELTPQEYIQEQHEAHKAEVEEKRQARKAARASAREVEDRQTEEEFLSEMEALKNVKGKRPDPKVLQQRESEHQARLAQRAKEREREDKEDERWDPDEGKPWEPKMYFKRPQQLLDIFAALEERNLFLIQNSQETEEQLEELKQKLEVTKSKMDEETEQLQQQINTLKQNISLEEAKAAALRERANPLKGQADEHDIELLLHQLNRRVGEVYEKCAFEPDSSLGTLMMLANIEAKLEEYLTSIEMMPQEEVEKAEKEKEKERRLRVREEKMATQKKQQEDRIKKSIERSKAPVQKKTGKPVMFRAAPLVKRRKDKDTKEERDSDEEDLREFLTE</sequence>
<name>A0A6U4LIC5_HEMAN</name>
<evidence type="ECO:0000256" key="3">
    <source>
        <dbReference type="SAM" id="MobiDB-lite"/>
    </source>
</evidence>
<feature type="compositionally biased region" description="Basic and acidic residues" evidence="3">
    <location>
        <begin position="255"/>
        <end position="266"/>
    </location>
</feature>
<feature type="coiled-coil region" evidence="2">
    <location>
        <begin position="144"/>
        <end position="231"/>
    </location>
</feature>
<reference evidence="5" key="1">
    <citation type="submission" date="2021-01" db="EMBL/GenBank/DDBJ databases">
        <authorList>
            <person name="Corre E."/>
            <person name="Pelletier E."/>
            <person name="Niang G."/>
            <person name="Scheremetjew M."/>
            <person name="Finn R."/>
            <person name="Kale V."/>
            <person name="Holt S."/>
            <person name="Cochrane G."/>
            <person name="Meng A."/>
            <person name="Brown T."/>
            <person name="Cohen L."/>
        </authorList>
    </citation>
    <scope>NUCLEOTIDE SEQUENCE</scope>
    <source>
        <strain evidence="5">CCMP644</strain>
    </source>
</reference>